<comment type="caution">
    <text evidence="1">The sequence shown here is derived from an EMBL/GenBank/DDBJ whole genome shotgun (WGS) entry which is preliminary data.</text>
</comment>
<gene>
    <name evidence="1" type="ORF">H8K20_08160</name>
</gene>
<dbReference type="AlphaFoldDB" id="A0A8J6IQP3"/>
<proteinExistence type="predicted"/>
<evidence type="ECO:0000313" key="1">
    <source>
        <dbReference type="EMBL" id="MBC3516368.1"/>
    </source>
</evidence>
<reference evidence="1" key="1">
    <citation type="submission" date="2020-08" db="EMBL/GenBank/DDBJ databases">
        <authorList>
            <person name="Liu C."/>
            <person name="Sun Q."/>
        </authorList>
    </citation>
    <scope>NUCLEOTIDE SEQUENCE</scope>
    <source>
        <strain evidence="1">NSJ-65</strain>
    </source>
</reference>
<evidence type="ECO:0000313" key="2">
    <source>
        <dbReference type="Proteomes" id="UP000597668"/>
    </source>
</evidence>
<sequence length="175" mass="20124">MLRDLWPSHLQQLEELRQLSAAQQPEFDRAWRDLQQLHLEFSPYTLTERGCARWEEILEIYTAAGRTLEERRFAIAARLNANLPYTAKRLEQVLEELCGAGYYTIEQSGYQLTVRLALVSKQNMQEAAELVGRMIPANIAAVVSLLFNRHSMLAGYTHAQLAARTHQMLRDEVLP</sequence>
<dbReference type="RefSeq" id="WP_186488044.1">
    <property type="nucleotide sequence ID" value="NZ_JACOGI010000001.1"/>
</dbReference>
<keyword evidence="2" id="KW-1185">Reference proteome</keyword>
<dbReference type="Pfam" id="PF10076">
    <property type="entry name" value="Phage_Mu_Gp48"/>
    <property type="match status" value="1"/>
</dbReference>
<dbReference type="Proteomes" id="UP000597668">
    <property type="component" value="Unassembled WGS sequence"/>
</dbReference>
<name>A0A8J6IQP3_9FIRM</name>
<dbReference type="EMBL" id="JACOGI010000001">
    <property type="protein sequence ID" value="MBC3516368.1"/>
    <property type="molecule type" value="Genomic_DNA"/>
</dbReference>
<accession>A0A8J6IQP3</accession>
<dbReference type="InterPro" id="IPR018755">
    <property type="entry name" value="Phage_Mu_Gp48"/>
</dbReference>
<protein>
    <submittedName>
        <fullName evidence="1">DUF2313 domain-containing protein</fullName>
    </submittedName>
</protein>
<organism evidence="1 2">
    <name type="scientific">Neobittarella massiliensis</name>
    <name type="common">ex Bilen et al. 2018</name>
    <dbReference type="NCBI Taxonomy" id="2041842"/>
    <lineage>
        <taxon>Bacteria</taxon>
        <taxon>Bacillati</taxon>
        <taxon>Bacillota</taxon>
        <taxon>Clostridia</taxon>
        <taxon>Eubacteriales</taxon>
        <taxon>Oscillospiraceae</taxon>
        <taxon>Neobittarella (ex Bilen et al. 2018)</taxon>
    </lineage>
</organism>